<dbReference type="Pfam" id="PF12822">
    <property type="entry name" value="ECF_trnsprt"/>
    <property type="match status" value="1"/>
</dbReference>
<organism evidence="10 11">
    <name type="scientific">Ligilactobacillus ceti DSM 22408</name>
    <dbReference type="NCBI Taxonomy" id="1122146"/>
    <lineage>
        <taxon>Bacteria</taxon>
        <taxon>Bacillati</taxon>
        <taxon>Bacillota</taxon>
        <taxon>Bacilli</taxon>
        <taxon>Lactobacillales</taxon>
        <taxon>Lactobacillaceae</taxon>
        <taxon>Ligilactobacillus</taxon>
    </lineage>
</organism>
<evidence type="ECO:0000256" key="1">
    <source>
        <dbReference type="ARBA" id="ARBA00004651"/>
    </source>
</evidence>
<keyword evidence="6 9" id="KW-1133">Transmembrane helix</keyword>
<feature type="transmembrane region" description="Helical" evidence="9">
    <location>
        <begin position="12"/>
        <end position="33"/>
    </location>
</feature>
<dbReference type="InterPro" id="IPR025720">
    <property type="entry name" value="RibU"/>
</dbReference>
<dbReference type="STRING" id="1122146.IV53_GL000861"/>
<sequence length="189" mass="20548">MQQSKTKKYTLIAVLAVMAYLLMFLAVSIIPLVPWMKLDLSDLPVLLGFIVLGYRGGWEILLLRTVIYFVLSGPSLPNLIGVGASLLASAIFCTTIYAGLKRGARHGKKYAGIVLLATLLLTIAMALANWLVITPLYLNVLGMQLNISLGQMILYGVIPFNLIKGIVIGIIFGVIYPKLSKAIQEKISA</sequence>
<feature type="transmembrane region" description="Helical" evidence="9">
    <location>
        <begin position="76"/>
        <end position="98"/>
    </location>
</feature>
<comment type="caution">
    <text evidence="10">The sequence shown here is derived from an EMBL/GenBank/DDBJ whole genome shotgun (WGS) entry which is preliminary data.</text>
</comment>
<dbReference type="PANTHER" id="PTHR38438">
    <property type="entry name" value="RIBOFLAVIN TRANSPORTER RIBU"/>
    <property type="match status" value="1"/>
</dbReference>
<dbReference type="eggNOG" id="COG3601">
    <property type="taxonomic scope" value="Bacteria"/>
</dbReference>
<evidence type="ECO:0000256" key="3">
    <source>
        <dbReference type="ARBA" id="ARBA00022448"/>
    </source>
</evidence>
<dbReference type="RefSeq" id="WP_027107295.1">
    <property type="nucleotide sequence ID" value="NZ_JQBZ01000025.1"/>
</dbReference>
<dbReference type="GO" id="GO:0032217">
    <property type="term" value="F:riboflavin transmembrane transporter activity"/>
    <property type="evidence" value="ECO:0007669"/>
    <property type="project" value="UniProtKB-UniRule"/>
</dbReference>
<reference evidence="10 11" key="1">
    <citation type="journal article" date="2015" name="Genome Announc.">
        <title>Expanding the biotechnology potential of lactobacilli through comparative genomics of 213 strains and associated genera.</title>
        <authorList>
            <person name="Sun Z."/>
            <person name="Harris H.M."/>
            <person name="McCann A."/>
            <person name="Guo C."/>
            <person name="Argimon S."/>
            <person name="Zhang W."/>
            <person name="Yang X."/>
            <person name="Jeffery I.B."/>
            <person name="Cooney J.C."/>
            <person name="Kagawa T.F."/>
            <person name="Liu W."/>
            <person name="Song Y."/>
            <person name="Salvetti E."/>
            <person name="Wrobel A."/>
            <person name="Rasinkangas P."/>
            <person name="Parkhill J."/>
            <person name="Rea M.C."/>
            <person name="O'Sullivan O."/>
            <person name="Ritari J."/>
            <person name="Douillard F.P."/>
            <person name="Paul Ross R."/>
            <person name="Yang R."/>
            <person name="Briner A.E."/>
            <person name="Felis G.E."/>
            <person name="de Vos W.M."/>
            <person name="Barrangou R."/>
            <person name="Klaenhammer T.R."/>
            <person name="Caufield P.W."/>
            <person name="Cui Y."/>
            <person name="Zhang H."/>
            <person name="O'Toole P.W."/>
        </authorList>
    </citation>
    <scope>NUCLEOTIDE SEQUENCE [LARGE SCALE GENOMIC DNA]</scope>
    <source>
        <strain evidence="10 11">DSM 22408</strain>
    </source>
</reference>
<feature type="transmembrane region" description="Helical" evidence="9">
    <location>
        <begin position="110"/>
        <end position="133"/>
    </location>
</feature>
<dbReference type="OrthoDB" id="9809216at2"/>
<dbReference type="PANTHER" id="PTHR38438:SF1">
    <property type="entry name" value="RIBOFLAVIN TRANSPORTER RIBU"/>
    <property type="match status" value="1"/>
</dbReference>
<dbReference type="PATRIC" id="fig|1122146.4.peg.895"/>
<protein>
    <recommendedName>
        <fullName evidence="8">Riboflavin transporter</fullName>
    </recommendedName>
</protein>
<comment type="function">
    <text evidence="8">Probably a riboflavin-binding protein that interacts with the energy-coupling factor (ECF) ABC-transporter complex.</text>
</comment>
<evidence type="ECO:0000256" key="8">
    <source>
        <dbReference type="PIRNR" id="PIRNR037778"/>
    </source>
</evidence>
<dbReference type="PIRSF" id="PIRSF037778">
    <property type="entry name" value="UCP037778_transp_RibU"/>
    <property type="match status" value="1"/>
</dbReference>
<feature type="transmembrane region" description="Helical" evidence="9">
    <location>
        <begin position="153"/>
        <end position="176"/>
    </location>
</feature>
<keyword evidence="3 8" id="KW-0813">Transport</keyword>
<evidence type="ECO:0000256" key="5">
    <source>
        <dbReference type="ARBA" id="ARBA00022692"/>
    </source>
</evidence>
<name>A0A0R2KI13_9LACO</name>
<gene>
    <name evidence="10" type="ORF">IV53_GL000861</name>
</gene>
<keyword evidence="7 8" id="KW-0472">Membrane</keyword>
<evidence type="ECO:0000256" key="6">
    <source>
        <dbReference type="ARBA" id="ARBA00022989"/>
    </source>
</evidence>
<dbReference type="EMBL" id="JQBZ01000025">
    <property type="protein sequence ID" value="KRN88891.1"/>
    <property type="molecule type" value="Genomic_DNA"/>
</dbReference>
<proteinExistence type="inferred from homology"/>
<dbReference type="InterPro" id="IPR024529">
    <property type="entry name" value="ECF_trnsprt_substrate-spec"/>
</dbReference>
<evidence type="ECO:0000256" key="7">
    <source>
        <dbReference type="ARBA" id="ARBA00023136"/>
    </source>
</evidence>
<dbReference type="AlphaFoldDB" id="A0A0R2KI13"/>
<comment type="subcellular location">
    <subcellularLocation>
        <location evidence="1">Cell membrane</location>
        <topology evidence="1">Multi-pass membrane protein</topology>
    </subcellularLocation>
</comment>
<dbReference type="Proteomes" id="UP000051500">
    <property type="component" value="Unassembled WGS sequence"/>
</dbReference>
<keyword evidence="4 8" id="KW-1003">Cell membrane</keyword>
<accession>A0A0R2KI13</accession>
<evidence type="ECO:0000256" key="2">
    <source>
        <dbReference type="ARBA" id="ARBA00005540"/>
    </source>
</evidence>
<keyword evidence="5 9" id="KW-0812">Transmembrane</keyword>
<keyword evidence="11" id="KW-1185">Reference proteome</keyword>
<evidence type="ECO:0000256" key="9">
    <source>
        <dbReference type="SAM" id="Phobius"/>
    </source>
</evidence>
<comment type="similarity">
    <text evidence="2 8">Belongs to the prokaryotic riboflavin transporter (P-RFT) (TC 2.A.87) family.</text>
</comment>
<dbReference type="Gene3D" id="1.10.1760.20">
    <property type="match status" value="1"/>
</dbReference>
<evidence type="ECO:0000313" key="11">
    <source>
        <dbReference type="Proteomes" id="UP000051500"/>
    </source>
</evidence>
<evidence type="ECO:0000256" key="4">
    <source>
        <dbReference type="ARBA" id="ARBA00022475"/>
    </source>
</evidence>
<dbReference type="GO" id="GO:0005886">
    <property type="term" value="C:plasma membrane"/>
    <property type="evidence" value="ECO:0007669"/>
    <property type="project" value="UniProtKB-SubCell"/>
</dbReference>
<evidence type="ECO:0000313" key="10">
    <source>
        <dbReference type="EMBL" id="KRN88891.1"/>
    </source>
</evidence>